<dbReference type="EMBL" id="VEVO01000008">
    <property type="protein sequence ID" value="KAF0038762.1"/>
    <property type="molecule type" value="Genomic_DNA"/>
</dbReference>
<reference evidence="2 3" key="1">
    <citation type="submission" date="2019-06" db="EMBL/GenBank/DDBJ databases">
        <title>Draft genomes of female and male turbot (Scophthalmus maximus).</title>
        <authorList>
            <person name="Xu H."/>
            <person name="Xu X.-W."/>
            <person name="Shao C."/>
            <person name="Chen S."/>
        </authorList>
    </citation>
    <scope>NUCLEOTIDE SEQUENCE [LARGE SCALE GENOMIC DNA]</scope>
    <source>
        <strain evidence="2">Ysfricsl-2016a</strain>
        <tissue evidence="2">Blood</tissue>
    </source>
</reference>
<feature type="compositionally biased region" description="Basic and acidic residues" evidence="1">
    <location>
        <begin position="1"/>
        <end position="17"/>
    </location>
</feature>
<evidence type="ECO:0000313" key="2">
    <source>
        <dbReference type="EMBL" id="KAF0038762.1"/>
    </source>
</evidence>
<feature type="region of interest" description="Disordered" evidence="1">
    <location>
        <begin position="1"/>
        <end position="24"/>
    </location>
</feature>
<dbReference type="Proteomes" id="UP000438429">
    <property type="component" value="Unassembled WGS sequence"/>
</dbReference>
<evidence type="ECO:0000256" key="1">
    <source>
        <dbReference type="SAM" id="MobiDB-lite"/>
    </source>
</evidence>
<comment type="caution">
    <text evidence="2">The sequence shown here is derived from an EMBL/GenBank/DDBJ whole genome shotgun (WGS) entry which is preliminary data.</text>
</comment>
<proteinExistence type="predicted"/>
<name>A0A6A4T9C3_SCOMX</name>
<gene>
    <name evidence="2" type="ORF">F2P81_009246</name>
</gene>
<sequence length="133" mass="15384">MDFRRTGEGHRTDKPVEGEMSALSISRPRRPDVGIRLVLYEFNSPSSDLRQQKKMLKPSPVDDGCLGNARRRLMQPWWTPGEREWKPDPHPRLCIQLADSFLTSFNPKNEQFVVKAKHLSLVSLRESVEVLQM</sequence>
<dbReference type="AlphaFoldDB" id="A0A6A4T9C3"/>
<organism evidence="2 3">
    <name type="scientific">Scophthalmus maximus</name>
    <name type="common">Turbot</name>
    <name type="synonym">Psetta maxima</name>
    <dbReference type="NCBI Taxonomy" id="52904"/>
    <lineage>
        <taxon>Eukaryota</taxon>
        <taxon>Metazoa</taxon>
        <taxon>Chordata</taxon>
        <taxon>Craniata</taxon>
        <taxon>Vertebrata</taxon>
        <taxon>Euteleostomi</taxon>
        <taxon>Actinopterygii</taxon>
        <taxon>Neopterygii</taxon>
        <taxon>Teleostei</taxon>
        <taxon>Neoteleostei</taxon>
        <taxon>Acanthomorphata</taxon>
        <taxon>Carangaria</taxon>
        <taxon>Pleuronectiformes</taxon>
        <taxon>Pleuronectoidei</taxon>
        <taxon>Scophthalmidae</taxon>
        <taxon>Scophthalmus</taxon>
    </lineage>
</organism>
<evidence type="ECO:0000313" key="3">
    <source>
        <dbReference type="Proteomes" id="UP000438429"/>
    </source>
</evidence>
<accession>A0A6A4T9C3</accession>
<protein>
    <submittedName>
        <fullName evidence="2">Uncharacterized protein</fullName>
    </submittedName>
</protein>